<sequence>MSQVTLPDLPYSKDALEPHISAETLEFHHDKHHAAYVNKLNELLPGSGLEGKELDEIIKASAKDDSKTAIFNQAAQVWNHTFYWNSMTPNGGGEPTGELKDKINEAFGSYAKFREEFKNAAVSQFGSGWAWLVADSEGGKLSIMKTSNADTPMVHGKVAVLTCDVWEHAYYIDYRNRRPDYVDTFLDNLVNWEYANAKYHERSAGVEE</sequence>
<evidence type="ECO:0000259" key="9">
    <source>
        <dbReference type="Pfam" id="PF02777"/>
    </source>
</evidence>
<evidence type="ECO:0000256" key="4">
    <source>
        <dbReference type="ARBA" id="ARBA00023004"/>
    </source>
</evidence>
<dbReference type="PANTHER" id="PTHR42769">
    <property type="entry name" value="SUPEROXIDE DISMUTASE"/>
    <property type="match status" value="1"/>
</dbReference>
<evidence type="ECO:0000313" key="10">
    <source>
        <dbReference type="EMBL" id="OBX76754.1"/>
    </source>
</evidence>
<organism evidence="10 12">
    <name type="scientific">Faucicola atlantae</name>
    <dbReference type="NCBI Taxonomy" id="34059"/>
    <lineage>
        <taxon>Bacteria</taxon>
        <taxon>Pseudomonadati</taxon>
        <taxon>Pseudomonadota</taxon>
        <taxon>Gammaproteobacteria</taxon>
        <taxon>Moraxellales</taxon>
        <taxon>Moraxellaceae</taxon>
        <taxon>Faucicola</taxon>
    </lineage>
</organism>
<feature type="binding site" evidence="6">
    <location>
        <position position="80"/>
    </location>
    <ligand>
        <name>Mn(2+)</name>
        <dbReference type="ChEBI" id="CHEBI:29035"/>
    </ligand>
</feature>
<dbReference type="RefSeq" id="WP_067056820.1">
    <property type="nucleotide sequence ID" value="NZ_CP171125.1"/>
</dbReference>
<dbReference type="InterPro" id="IPR019831">
    <property type="entry name" value="Mn/Fe_SOD_N"/>
</dbReference>
<dbReference type="STRING" id="34059.A9308_07710"/>
<dbReference type="SUPFAM" id="SSF54719">
    <property type="entry name" value="Fe,Mn superoxide dismutase (SOD), C-terminal domain"/>
    <property type="match status" value="1"/>
</dbReference>
<dbReference type="InterPro" id="IPR019833">
    <property type="entry name" value="Mn/Fe_SOD_BS"/>
</dbReference>
<protein>
    <recommendedName>
        <fullName evidence="7">Superoxide dismutase</fullName>
        <ecNumber evidence="7">1.15.1.1</ecNumber>
    </recommendedName>
</protein>
<keyword evidence="3 7" id="KW-0560">Oxidoreductase</keyword>
<dbReference type="EMBL" id="LZMZ01000028">
    <property type="protein sequence ID" value="OBX76754.1"/>
    <property type="molecule type" value="Genomic_DNA"/>
</dbReference>
<dbReference type="InterPro" id="IPR036324">
    <property type="entry name" value="Mn/Fe_SOD_N_sf"/>
</dbReference>
<dbReference type="GO" id="GO:0005737">
    <property type="term" value="C:cytoplasm"/>
    <property type="evidence" value="ECO:0007669"/>
    <property type="project" value="UniProtKB-ARBA"/>
</dbReference>
<dbReference type="SUPFAM" id="SSF46609">
    <property type="entry name" value="Fe,Mn superoxide dismutase (SOD), N-terminal domain"/>
    <property type="match status" value="1"/>
</dbReference>
<dbReference type="InterPro" id="IPR001189">
    <property type="entry name" value="Mn/Fe_SOD"/>
</dbReference>
<evidence type="ECO:0000256" key="2">
    <source>
        <dbReference type="ARBA" id="ARBA00022723"/>
    </source>
</evidence>
<feature type="binding site" evidence="6">
    <location>
        <position position="164"/>
    </location>
    <ligand>
        <name>Mn(2+)</name>
        <dbReference type="ChEBI" id="CHEBI:29035"/>
    </ligand>
</feature>
<reference evidence="10 12" key="1">
    <citation type="submission" date="2016-06" db="EMBL/GenBank/DDBJ databases">
        <title>Draft genome of Moraxella atlantae CCUG 66109.</title>
        <authorList>
            <person name="Salva-Serra F."/>
            <person name="Engstrom-Jakobsson H."/>
            <person name="Thorell K."/>
            <person name="Gonzales-Siles L."/>
            <person name="Karlsson R."/>
            <person name="Boulund F."/>
            <person name="Engstrand L."/>
            <person name="Kristiansson E."/>
            <person name="Moore E."/>
        </authorList>
    </citation>
    <scope>NUCLEOTIDE SEQUENCE [LARGE SCALE GENOMIC DNA]</scope>
    <source>
        <strain evidence="10 12">CCUG 66109</strain>
    </source>
</reference>
<dbReference type="Gene3D" id="1.10.287.990">
    <property type="entry name" value="Fe,Mn superoxide dismutase (SOD) domain"/>
    <property type="match status" value="1"/>
</dbReference>
<dbReference type="Proteomes" id="UP000255193">
    <property type="component" value="Unassembled WGS sequence"/>
</dbReference>
<dbReference type="PRINTS" id="PR01703">
    <property type="entry name" value="MNSODISMTASE"/>
</dbReference>
<dbReference type="InterPro" id="IPR019832">
    <property type="entry name" value="Mn/Fe_SOD_C"/>
</dbReference>
<evidence type="ECO:0000256" key="5">
    <source>
        <dbReference type="ARBA" id="ARBA00049204"/>
    </source>
</evidence>
<dbReference type="Gene3D" id="3.55.40.20">
    <property type="entry name" value="Iron/manganese superoxide dismutase, C-terminal domain"/>
    <property type="match status" value="1"/>
</dbReference>
<reference evidence="11 13" key="2">
    <citation type="submission" date="2018-06" db="EMBL/GenBank/DDBJ databases">
        <authorList>
            <consortium name="Pathogen Informatics"/>
            <person name="Doyle S."/>
        </authorList>
    </citation>
    <scope>NUCLEOTIDE SEQUENCE [LARGE SCALE GENOMIC DNA]</scope>
    <source>
        <strain evidence="11 13">NCTC11091</strain>
    </source>
</reference>
<accession>A0A1B8QBB4</accession>
<evidence type="ECO:0000313" key="12">
    <source>
        <dbReference type="Proteomes" id="UP000092508"/>
    </source>
</evidence>
<dbReference type="Proteomes" id="UP000092508">
    <property type="component" value="Unassembled WGS sequence"/>
</dbReference>
<gene>
    <name evidence="11" type="primary">sodB</name>
    <name evidence="10" type="ORF">A9308_07710</name>
    <name evidence="11" type="ORF">NCTC11091_02013</name>
</gene>
<dbReference type="OrthoDB" id="9803125at2"/>
<dbReference type="AlphaFoldDB" id="A0A1B8QBB4"/>
<keyword evidence="4" id="KW-0408">Iron</keyword>
<dbReference type="FunFam" id="1.10.287.990:FF:000002">
    <property type="entry name" value="Superoxide dismutase"/>
    <property type="match status" value="1"/>
</dbReference>
<dbReference type="GO" id="GO:0004784">
    <property type="term" value="F:superoxide dismutase activity"/>
    <property type="evidence" value="ECO:0007669"/>
    <property type="project" value="UniProtKB-EC"/>
</dbReference>
<feature type="domain" description="Manganese/iron superoxide dismutase C-terminal" evidence="9">
    <location>
        <begin position="95"/>
        <end position="197"/>
    </location>
</feature>
<comment type="catalytic activity">
    <reaction evidence="5 7">
        <text>2 superoxide + 2 H(+) = H2O2 + O2</text>
        <dbReference type="Rhea" id="RHEA:20696"/>
        <dbReference type="ChEBI" id="CHEBI:15378"/>
        <dbReference type="ChEBI" id="CHEBI:15379"/>
        <dbReference type="ChEBI" id="CHEBI:16240"/>
        <dbReference type="ChEBI" id="CHEBI:18421"/>
        <dbReference type="EC" id="1.15.1.1"/>
    </reaction>
</comment>
<dbReference type="PROSITE" id="PS00088">
    <property type="entry name" value="SOD_MN"/>
    <property type="match status" value="1"/>
</dbReference>
<evidence type="ECO:0000313" key="13">
    <source>
        <dbReference type="Proteomes" id="UP000255193"/>
    </source>
</evidence>
<dbReference type="GO" id="GO:0046914">
    <property type="term" value="F:transition metal ion binding"/>
    <property type="evidence" value="ECO:0007669"/>
    <property type="project" value="UniProtKB-ARBA"/>
</dbReference>
<dbReference type="PANTHER" id="PTHR42769:SF3">
    <property type="entry name" value="SUPEROXIDE DISMUTASE [FE] 2, CHLOROPLASTIC"/>
    <property type="match status" value="1"/>
</dbReference>
<dbReference type="FunFam" id="3.55.40.20:FF:000001">
    <property type="entry name" value="Superoxide dismutase"/>
    <property type="match status" value="1"/>
</dbReference>
<feature type="binding site" evidence="6">
    <location>
        <position position="168"/>
    </location>
    <ligand>
        <name>Mn(2+)</name>
        <dbReference type="ChEBI" id="CHEBI:29035"/>
    </ligand>
</feature>
<proteinExistence type="inferred from homology"/>
<feature type="binding site" evidence="6">
    <location>
        <position position="28"/>
    </location>
    <ligand>
        <name>Mn(2+)</name>
        <dbReference type="ChEBI" id="CHEBI:29035"/>
    </ligand>
</feature>
<name>A0A1B8QBB4_9GAMM</name>
<dbReference type="Pfam" id="PF00081">
    <property type="entry name" value="Sod_Fe_N"/>
    <property type="match status" value="1"/>
</dbReference>
<evidence type="ECO:0000256" key="3">
    <source>
        <dbReference type="ARBA" id="ARBA00023002"/>
    </source>
</evidence>
<evidence type="ECO:0000256" key="7">
    <source>
        <dbReference type="RuleBase" id="RU000414"/>
    </source>
</evidence>
<evidence type="ECO:0000259" key="8">
    <source>
        <dbReference type="Pfam" id="PF00081"/>
    </source>
</evidence>
<dbReference type="EC" id="1.15.1.1" evidence="7"/>
<evidence type="ECO:0000256" key="6">
    <source>
        <dbReference type="PIRSR" id="PIRSR000349-1"/>
    </source>
</evidence>
<comment type="similarity">
    <text evidence="1 7">Belongs to the iron/manganese superoxide dismutase family.</text>
</comment>
<evidence type="ECO:0000313" key="11">
    <source>
        <dbReference type="EMBL" id="STY96198.1"/>
    </source>
</evidence>
<evidence type="ECO:0000256" key="1">
    <source>
        <dbReference type="ARBA" id="ARBA00008714"/>
    </source>
</evidence>
<dbReference type="EMBL" id="UGQA01000001">
    <property type="protein sequence ID" value="STY96198.1"/>
    <property type="molecule type" value="Genomic_DNA"/>
</dbReference>
<dbReference type="Pfam" id="PF02777">
    <property type="entry name" value="Sod_Fe_C"/>
    <property type="match status" value="1"/>
</dbReference>
<keyword evidence="2 6" id="KW-0479">Metal-binding</keyword>
<comment type="function">
    <text evidence="7">Destroys radicals which are normally produced within the cells and which are toxic to biological systems.</text>
</comment>
<dbReference type="InterPro" id="IPR036314">
    <property type="entry name" value="SOD_C_sf"/>
</dbReference>
<feature type="domain" description="Manganese/iron superoxide dismutase N-terminal" evidence="8">
    <location>
        <begin position="5"/>
        <end position="87"/>
    </location>
</feature>
<dbReference type="PIRSF" id="PIRSF000349">
    <property type="entry name" value="SODismutase"/>
    <property type="match status" value="1"/>
</dbReference>